<evidence type="ECO:0000256" key="2">
    <source>
        <dbReference type="PROSITE-ProRule" id="PRU00708"/>
    </source>
</evidence>
<dbReference type="PANTHER" id="PTHR47936">
    <property type="entry name" value="PPR_LONG DOMAIN-CONTAINING PROTEIN"/>
    <property type="match status" value="1"/>
</dbReference>
<feature type="transmembrane region" description="Helical" evidence="4">
    <location>
        <begin position="406"/>
        <end position="428"/>
    </location>
</feature>
<feature type="region of interest" description="Disordered" evidence="3">
    <location>
        <begin position="1017"/>
        <end position="1082"/>
    </location>
</feature>
<feature type="compositionally biased region" description="Low complexity" evidence="3">
    <location>
        <begin position="1"/>
        <end position="13"/>
    </location>
</feature>
<keyword evidence="4" id="KW-0472">Membrane</keyword>
<dbReference type="EMBL" id="CAXAMN010012558">
    <property type="protein sequence ID" value="CAK9038490.1"/>
    <property type="molecule type" value="Genomic_DNA"/>
</dbReference>
<feature type="repeat" description="PPR" evidence="2">
    <location>
        <begin position="1446"/>
        <end position="1480"/>
    </location>
</feature>
<dbReference type="InterPro" id="IPR011990">
    <property type="entry name" value="TPR-like_helical_dom_sf"/>
</dbReference>
<feature type="region of interest" description="Disordered" evidence="3">
    <location>
        <begin position="1"/>
        <end position="22"/>
    </location>
</feature>
<dbReference type="Gene3D" id="2.60.120.200">
    <property type="match status" value="1"/>
</dbReference>
<dbReference type="Pfam" id="PF13385">
    <property type="entry name" value="Laminin_G_3"/>
    <property type="match status" value="1"/>
</dbReference>
<dbReference type="InterPro" id="IPR013320">
    <property type="entry name" value="ConA-like_dom_sf"/>
</dbReference>
<dbReference type="NCBIfam" id="TIGR00756">
    <property type="entry name" value="PPR"/>
    <property type="match status" value="1"/>
</dbReference>
<feature type="transmembrane region" description="Helical" evidence="4">
    <location>
        <begin position="477"/>
        <end position="502"/>
    </location>
</feature>
<dbReference type="Gene3D" id="3.40.50.10140">
    <property type="entry name" value="Toll/interleukin-1 receptor homology (TIR) domain"/>
    <property type="match status" value="1"/>
</dbReference>
<evidence type="ECO:0000256" key="4">
    <source>
        <dbReference type="SAM" id="Phobius"/>
    </source>
</evidence>
<name>A0ABP0LH63_9DINO</name>
<feature type="repeat" description="PPR" evidence="2">
    <location>
        <begin position="1207"/>
        <end position="1241"/>
    </location>
</feature>
<protein>
    <recommendedName>
        <fullName evidence="5">Ubiquitin-like domain-containing protein</fullName>
    </recommendedName>
</protein>
<keyword evidence="4" id="KW-1133">Transmembrane helix</keyword>
<dbReference type="Pfam" id="PF13041">
    <property type="entry name" value="PPR_2"/>
    <property type="match status" value="1"/>
</dbReference>
<accession>A0ABP0LH63</accession>
<evidence type="ECO:0000256" key="1">
    <source>
        <dbReference type="ARBA" id="ARBA00022737"/>
    </source>
</evidence>
<dbReference type="PROSITE" id="PS50053">
    <property type="entry name" value="UBIQUITIN_2"/>
    <property type="match status" value="1"/>
</dbReference>
<dbReference type="Proteomes" id="UP001642484">
    <property type="component" value="Unassembled WGS sequence"/>
</dbReference>
<dbReference type="InterPro" id="IPR029071">
    <property type="entry name" value="Ubiquitin-like_domsf"/>
</dbReference>
<dbReference type="Gene3D" id="1.10.287.70">
    <property type="match status" value="1"/>
</dbReference>
<dbReference type="SUPFAM" id="SSF81324">
    <property type="entry name" value="Voltage-gated potassium channels"/>
    <property type="match status" value="1"/>
</dbReference>
<feature type="compositionally biased region" description="Polar residues" evidence="3">
    <location>
        <begin position="120"/>
        <end position="131"/>
    </location>
</feature>
<dbReference type="CDD" id="cd17039">
    <property type="entry name" value="Ubl_ubiquitin_like"/>
    <property type="match status" value="1"/>
</dbReference>
<dbReference type="SUPFAM" id="SSF51206">
    <property type="entry name" value="cAMP-binding domain-like"/>
    <property type="match status" value="1"/>
</dbReference>
<dbReference type="PANTHER" id="PTHR47936:SF1">
    <property type="entry name" value="PENTATRICOPEPTIDE REPEAT-CONTAINING PROTEIN GUN1, CHLOROPLASTIC"/>
    <property type="match status" value="1"/>
</dbReference>
<feature type="transmembrane region" description="Helical" evidence="4">
    <location>
        <begin position="448"/>
        <end position="465"/>
    </location>
</feature>
<evidence type="ECO:0000313" key="7">
    <source>
        <dbReference type="Proteomes" id="UP001642484"/>
    </source>
</evidence>
<feature type="transmembrane region" description="Helical" evidence="4">
    <location>
        <begin position="299"/>
        <end position="321"/>
    </location>
</feature>
<proteinExistence type="predicted"/>
<keyword evidence="4" id="KW-0812">Transmembrane</keyword>
<reference evidence="6 7" key="1">
    <citation type="submission" date="2024-02" db="EMBL/GenBank/DDBJ databases">
        <authorList>
            <person name="Chen Y."/>
            <person name="Shah S."/>
            <person name="Dougan E. K."/>
            <person name="Thang M."/>
            <person name="Chan C."/>
        </authorList>
    </citation>
    <scope>NUCLEOTIDE SEQUENCE [LARGE SCALE GENOMIC DNA]</scope>
</reference>
<dbReference type="InterPro" id="IPR018490">
    <property type="entry name" value="cNMP-bd_dom_sf"/>
</dbReference>
<dbReference type="PROSITE" id="PS51375">
    <property type="entry name" value="PPR"/>
    <property type="match status" value="2"/>
</dbReference>
<dbReference type="InterPro" id="IPR035897">
    <property type="entry name" value="Toll_tir_struct_dom_sf"/>
</dbReference>
<feature type="region of interest" description="Disordered" evidence="3">
    <location>
        <begin position="114"/>
        <end position="143"/>
    </location>
</feature>
<dbReference type="Gene3D" id="1.25.40.10">
    <property type="entry name" value="Tetratricopeptide repeat domain"/>
    <property type="match status" value="2"/>
</dbReference>
<evidence type="ECO:0000259" key="5">
    <source>
        <dbReference type="PROSITE" id="PS50053"/>
    </source>
</evidence>
<keyword evidence="1" id="KW-0677">Repeat</keyword>
<gene>
    <name evidence="6" type="ORF">CCMP2556_LOCUS21050</name>
</gene>
<keyword evidence="7" id="KW-1185">Reference proteome</keyword>
<evidence type="ECO:0000256" key="3">
    <source>
        <dbReference type="SAM" id="MobiDB-lite"/>
    </source>
</evidence>
<organism evidence="6 7">
    <name type="scientific">Durusdinium trenchii</name>
    <dbReference type="NCBI Taxonomy" id="1381693"/>
    <lineage>
        <taxon>Eukaryota</taxon>
        <taxon>Sar</taxon>
        <taxon>Alveolata</taxon>
        <taxon>Dinophyceae</taxon>
        <taxon>Suessiales</taxon>
        <taxon>Symbiodiniaceae</taxon>
        <taxon>Durusdinium</taxon>
    </lineage>
</organism>
<dbReference type="SUPFAM" id="SSF52200">
    <property type="entry name" value="Toll/Interleukin receptor TIR domain"/>
    <property type="match status" value="1"/>
</dbReference>
<feature type="domain" description="Ubiquitin-like" evidence="5">
    <location>
        <begin position="1532"/>
        <end position="1607"/>
    </location>
</feature>
<dbReference type="SUPFAM" id="SSF49899">
    <property type="entry name" value="Concanavalin A-like lectins/glucanases"/>
    <property type="match status" value="1"/>
</dbReference>
<dbReference type="InterPro" id="IPR002885">
    <property type="entry name" value="PPR_rpt"/>
</dbReference>
<dbReference type="SUPFAM" id="SSF54236">
    <property type="entry name" value="Ubiquitin-like"/>
    <property type="match status" value="1"/>
</dbReference>
<feature type="compositionally biased region" description="Basic and acidic residues" evidence="3">
    <location>
        <begin position="1044"/>
        <end position="1053"/>
    </location>
</feature>
<sequence>MMMETSPSSSRSSTHLRPKRAPTLGNLANVANLSVIPASEPRTSRRAYFEDHLDQSLAHLKEQVLRAHDRELGSASSARRGNRDSQREAVFFPTNLPTSPTLQPDPPFCAVDIPEFTDGSDGSRTVSATSSRSHRNERKGTNQSALSMTLIENGLEELMDGPRVGRVGSGETTGTSLTDEASAAIINWADLVTRALLDADVPTFHLHTRWNETTSSYKPRELKDGKDGPWLGLFNLGARSTSLDTLLKTQQVSGFSVKAQRCRLHPNSNLRLAWILLTIFAWIWEFLTLPLDFSRGPELSLIFMFIWTVDILLSFITGVYVDGRMHMDLKTIAKEYAKTWLFLDASIVVIEWTALFTQDIANSTVSIFRSFRFVRLMKLMRFKKLHAIFSEILFERARVLSANVSILKTCLAYLGGLHVMACLLLFIRTSTSEGLEVLKEKGVSENDMAYAYLISVHWALDFFLWSEIDVADSATDLILSAVMRVAGFVGTSIFLARIVFLVQQFVDARLSNLQDVCNNFLESHHITPELSIRMKKFVVSCHQQSWLESKLKEEQQLLSKMPEILQSDLYEESRGPNLCKSTFWNEFQEKFRACFRHVCMDAVTEVVAQKHDMIFTDFHHAHSTLYILSGSFCYTLARKHTLLGQLGQLLAPRHVRSRKVKVEGGRSICEIALWTNWIHTGSLQVLKSGTYLSVNVEVASDIIAAYPEAQRTAHAYGRMVVIQLHHCKNDCTDLTPLEIDFKSLRKVTVKFMTEGHCIFLTHFKKEAGTEAALMQEALTSKIQSDPQNPAHYLEHPVFLDTENLEDLAKLRDHILASRNLVVLLTPGIFERPWCLVEIVTAFKQNRNIVLVEIQKPDMKFEYPDEEFILDLCDGRLFSETDMQVFALEQIELTDIEERGQMGLPTSIWGSGDRAYHRPGPRDVPGYARLGGLATRAHKDRPAVFATQSELDPGCGNQSDPAAVYHVGEIFIKSHRAHLARRPREERGAPKWRKWRNMEVMEVEKAVESLEVNQRVEATHSTALSPPAGPRQPGGAGRSRAMQGDARRDVKMELGDAGGLQRFPTSNLQIGGKSGGDGRQPERHEVFPFSFEIRRDADWPRGLALAAAESAELAERRAFLEELGLICLFSDQCKKSLHGAAMRSLLEDDACEDDATGRACLVHQQEIDRWREEPKIVNMRLSNLAKTTQWRQSLEVLRVMQQHAVQMNIFHLSNVINACAKGGQWHSASRLLEEMLRRKVQPDTICYNAAITACRGAGHWIAACYLLFSMSSQSARPNLNSFNAAISVCGGAQRWDWALQLLDLMGHARIQRDAISVNSCITACDKAHEWQMAIALLAEGSDLIGFAGALSACASAACWAEALALLRSAPPVDAGVATVWRVCWNAAIDAAEKAQQWQVALHLLHCMPLEHHLLPDTISFNSAISACDKASCWQEALLLLHAATDRDAITFNASISACAKGEEWQLALVLLDSMPEQQLLPDIISFNAAIRSCRSHWQHAMQLFSAAAAGGRRLEASSYVARRGSCGMTEGMVTIHGQKLSGEELLPVYLNSASTVAELCDIFQQQLETETSKPSRLSLALEGQALRMGDTLTEANLKDGDLVHLILRPDAWILRQVDLDSGRLVRISDGASWEGHSLLLRTEEDFAAPGWDICPNLEHDFAVEATVKLDEWPGPDYQGSIISQHGHGTGWELRCGGPGVNCVFTTTDGGHNEHMLPLKRKVGFWHHLCMVYDAGRHTLTLFADGVAGEPKPIRGTFVPYKLGFTEIGRNPEWTDRGVVGRIRNASVWPRGLDVEDMQQRAAEQIAEAEAEGATLEGPHGCTLRQPRKLRALRVLHGPALAFECSISVGPAQCMGSFPVLGRYHLEGQPLYCEKSNATHLDEADKEVLRKFEKYGVEAAIEGSYPLVKGLDLQWVSHNTIRQKTVAVLDACAAAKLWQRSLSLLRRVPKDGGEDVSKCYNAAISCCPWFWALHLAPWRRSRRNNGITLGTVLQSLSHAGREEACQCP</sequence>
<evidence type="ECO:0000313" key="6">
    <source>
        <dbReference type="EMBL" id="CAK9038490.1"/>
    </source>
</evidence>
<dbReference type="InterPro" id="IPR000626">
    <property type="entry name" value="Ubiquitin-like_dom"/>
</dbReference>
<feature type="transmembrane region" description="Helical" evidence="4">
    <location>
        <begin position="270"/>
        <end position="287"/>
    </location>
</feature>
<comment type="caution">
    <text evidence="6">The sequence shown here is derived from an EMBL/GenBank/DDBJ whole genome shotgun (WGS) entry which is preliminary data.</text>
</comment>